<name>A0AAE0U770_9PEZI</name>
<accession>A0AAE0U770</accession>
<gene>
    <name evidence="2" type="ORF">B0H63DRAFT_457450</name>
</gene>
<reference evidence="2" key="1">
    <citation type="journal article" date="2023" name="Mol. Phylogenet. Evol.">
        <title>Genome-scale phylogeny and comparative genomics of the fungal order Sordariales.</title>
        <authorList>
            <person name="Hensen N."/>
            <person name="Bonometti L."/>
            <person name="Westerberg I."/>
            <person name="Brannstrom I.O."/>
            <person name="Guillou S."/>
            <person name="Cros-Aarteil S."/>
            <person name="Calhoun S."/>
            <person name="Haridas S."/>
            <person name="Kuo A."/>
            <person name="Mondo S."/>
            <person name="Pangilinan J."/>
            <person name="Riley R."/>
            <person name="LaButti K."/>
            <person name="Andreopoulos B."/>
            <person name="Lipzen A."/>
            <person name="Chen C."/>
            <person name="Yan M."/>
            <person name="Daum C."/>
            <person name="Ng V."/>
            <person name="Clum A."/>
            <person name="Steindorff A."/>
            <person name="Ohm R.A."/>
            <person name="Martin F."/>
            <person name="Silar P."/>
            <person name="Natvig D.O."/>
            <person name="Lalanne C."/>
            <person name="Gautier V."/>
            <person name="Ament-Velasquez S.L."/>
            <person name="Kruys A."/>
            <person name="Hutchinson M.I."/>
            <person name="Powell A.J."/>
            <person name="Barry K."/>
            <person name="Miller A.N."/>
            <person name="Grigoriev I.V."/>
            <person name="Debuchy R."/>
            <person name="Gladieux P."/>
            <person name="Hiltunen Thoren M."/>
            <person name="Johannesson H."/>
        </authorList>
    </citation>
    <scope>NUCLEOTIDE SEQUENCE</scope>
    <source>
        <strain evidence="2">CBS 232.78</strain>
    </source>
</reference>
<reference evidence="2" key="2">
    <citation type="submission" date="2023-06" db="EMBL/GenBank/DDBJ databases">
        <authorList>
            <consortium name="Lawrence Berkeley National Laboratory"/>
            <person name="Haridas S."/>
            <person name="Hensen N."/>
            <person name="Bonometti L."/>
            <person name="Westerberg I."/>
            <person name="Brannstrom I.O."/>
            <person name="Guillou S."/>
            <person name="Cros-Aarteil S."/>
            <person name="Calhoun S."/>
            <person name="Kuo A."/>
            <person name="Mondo S."/>
            <person name="Pangilinan J."/>
            <person name="Riley R."/>
            <person name="LaButti K."/>
            <person name="Andreopoulos B."/>
            <person name="Lipzen A."/>
            <person name="Chen C."/>
            <person name="Yanf M."/>
            <person name="Daum C."/>
            <person name="Ng V."/>
            <person name="Clum A."/>
            <person name="Steindorff A."/>
            <person name="Ohm R."/>
            <person name="Martin F."/>
            <person name="Silar P."/>
            <person name="Natvig D."/>
            <person name="Lalanne C."/>
            <person name="Gautier V."/>
            <person name="Ament-velasquez S.L."/>
            <person name="Kruys A."/>
            <person name="Hutchinson M.I."/>
            <person name="Powell A.J."/>
            <person name="Barry K."/>
            <person name="Miller A.N."/>
            <person name="Grigoriev I.V."/>
            <person name="Debuchy R."/>
            <person name="Gladieux P."/>
            <person name="Thoren M.H."/>
            <person name="Johannesson H."/>
        </authorList>
    </citation>
    <scope>NUCLEOTIDE SEQUENCE</scope>
    <source>
        <strain evidence="2">CBS 232.78</strain>
    </source>
</reference>
<comment type="caution">
    <text evidence="2">The sequence shown here is derived from an EMBL/GenBank/DDBJ whole genome shotgun (WGS) entry which is preliminary data.</text>
</comment>
<proteinExistence type="predicted"/>
<sequence>MERQWLIFLCIVAQSECVDLCPRVGGTGFQYSQPSGETWTEGKAHLFLLLRYIHRARCIFASISVFPITVYLKIKYVSRVNSATQLTMVAHTTIHI</sequence>
<evidence type="ECO:0008006" key="4">
    <source>
        <dbReference type="Google" id="ProtNLM"/>
    </source>
</evidence>
<feature type="signal peptide" evidence="1">
    <location>
        <begin position="1"/>
        <end position="17"/>
    </location>
</feature>
<dbReference type="EMBL" id="JAULSW010000001">
    <property type="protein sequence ID" value="KAK3393115.1"/>
    <property type="molecule type" value="Genomic_DNA"/>
</dbReference>
<feature type="chain" id="PRO_5042051545" description="Secreted protein" evidence="1">
    <location>
        <begin position="18"/>
        <end position="96"/>
    </location>
</feature>
<evidence type="ECO:0000313" key="2">
    <source>
        <dbReference type="EMBL" id="KAK3393115.1"/>
    </source>
</evidence>
<organism evidence="2 3">
    <name type="scientific">Podospora didyma</name>
    <dbReference type="NCBI Taxonomy" id="330526"/>
    <lineage>
        <taxon>Eukaryota</taxon>
        <taxon>Fungi</taxon>
        <taxon>Dikarya</taxon>
        <taxon>Ascomycota</taxon>
        <taxon>Pezizomycotina</taxon>
        <taxon>Sordariomycetes</taxon>
        <taxon>Sordariomycetidae</taxon>
        <taxon>Sordariales</taxon>
        <taxon>Podosporaceae</taxon>
        <taxon>Podospora</taxon>
    </lineage>
</organism>
<keyword evidence="1" id="KW-0732">Signal</keyword>
<evidence type="ECO:0000256" key="1">
    <source>
        <dbReference type="SAM" id="SignalP"/>
    </source>
</evidence>
<dbReference type="Proteomes" id="UP001285441">
    <property type="component" value="Unassembled WGS sequence"/>
</dbReference>
<dbReference type="AlphaFoldDB" id="A0AAE0U770"/>
<evidence type="ECO:0000313" key="3">
    <source>
        <dbReference type="Proteomes" id="UP001285441"/>
    </source>
</evidence>
<protein>
    <recommendedName>
        <fullName evidence="4">Secreted protein</fullName>
    </recommendedName>
</protein>
<keyword evidence="3" id="KW-1185">Reference proteome</keyword>